<comment type="caution">
    <text evidence="3">The sequence shown here is derived from an EMBL/GenBank/DDBJ whole genome shotgun (WGS) entry which is preliminary data.</text>
</comment>
<protein>
    <recommendedName>
        <fullName evidence="5">Copper(I)-binding protein</fullName>
    </recommendedName>
</protein>
<reference evidence="3 4" key="1">
    <citation type="submission" date="2018-10" db="EMBL/GenBank/DDBJ databases">
        <title>Sequencing the genomes of 1000 actinobacteria strains.</title>
        <authorList>
            <person name="Klenk H.-P."/>
        </authorList>
    </citation>
    <scope>NUCLEOTIDE SEQUENCE [LARGE SCALE GENOMIC DNA]</scope>
    <source>
        <strain evidence="3 4">DSM 45175</strain>
    </source>
</reference>
<gene>
    <name evidence="3" type="ORF">BDK92_3301</name>
</gene>
<feature type="region of interest" description="Disordered" evidence="1">
    <location>
        <begin position="107"/>
        <end position="168"/>
    </location>
</feature>
<feature type="chain" id="PRO_5039335399" description="Copper(I)-binding protein" evidence="2">
    <location>
        <begin position="24"/>
        <end position="248"/>
    </location>
</feature>
<dbReference type="RefSeq" id="WP_121157504.1">
    <property type="nucleotide sequence ID" value="NZ_RBKT01000001.1"/>
</dbReference>
<dbReference type="EMBL" id="RBKT01000001">
    <property type="protein sequence ID" value="RKR88967.1"/>
    <property type="molecule type" value="Genomic_DNA"/>
</dbReference>
<evidence type="ECO:0000313" key="4">
    <source>
        <dbReference type="Proteomes" id="UP000277671"/>
    </source>
</evidence>
<dbReference type="PROSITE" id="PS51257">
    <property type="entry name" value="PROKAR_LIPOPROTEIN"/>
    <property type="match status" value="1"/>
</dbReference>
<dbReference type="Gene3D" id="2.60.40.1890">
    <property type="entry name" value="PCu(A)C copper chaperone"/>
    <property type="match status" value="1"/>
</dbReference>
<name>A0A495JJ75_9ACTN</name>
<dbReference type="Proteomes" id="UP000277671">
    <property type="component" value="Unassembled WGS sequence"/>
</dbReference>
<accession>A0A495JJ75</accession>
<keyword evidence="4" id="KW-1185">Reference proteome</keyword>
<evidence type="ECO:0000256" key="2">
    <source>
        <dbReference type="SAM" id="SignalP"/>
    </source>
</evidence>
<feature type="compositionally biased region" description="Low complexity" evidence="1">
    <location>
        <begin position="117"/>
        <end position="167"/>
    </location>
</feature>
<proteinExistence type="predicted"/>
<sequence length="248" mass="24416">MTRSIRRPRRVALLLGGAATASALLLSGCGTGQIAETAAMRPTVSGINTQTGDNAFKLRNLAVVYKDTKGYPAGSDAPLEVSIYNDSMNPVTVTVTTTSARAVVLGGKLAPSPQPSPSSASPSPSGSPSASGSPSVNPSGSGTPSGAASGSPSGAASPSPSATSAAPVDRPASIQIPAHEFVVLNPTNGSFLQLAGLSGDLKPGQSVQLVFDFGGQRIETAAPVAIPLTPAPVATPVVPEGEGEGHGG</sequence>
<dbReference type="InterPro" id="IPR036182">
    <property type="entry name" value="PCuAC_sf"/>
</dbReference>
<evidence type="ECO:0008006" key="5">
    <source>
        <dbReference type="Google" id="ProtNLM"/>
    </source>
</evidence>
<feature type="signal peptide" evidence="2">
    <location>
        <begin position="1"/>
        <end position="23"/>
    </location>
</feature>
<dbReference type="AlphaFoldDB" id="A0A495JJ75"/>
<keyword evidence="2" id="KW-0732">Signal</keyword>
<dbReference type="OrthoDB" id="3380373at2"/>
<evidence type="ECO:0000313" key="3">
    <source>
        <dbReference type="EMBL" id="RKR88967.1"/>
    </source>
</evidence>
<evidence type="ECO:0000256" key="1">
    <source>
        <dbReference type="SAM" id="MobiDB-lite"/>
    </source>
</evidence>
<organism evidence="3 4">
    <name type="scientific">Micromonospora pisi</name>
    <dbReference type="NCBI Taxonomy" id="589240"/>
    <lineage>
        <taxon>Bacteria</taxon>
        <taxon>Bacillati</taxon>
        <taxon>Actinomycetota</taxon>
        <taxon>Actinomycetes</taxon>
        <taxon>Micromonosporales</taxon>
        <taxon>Micromonosporaceae</taxon>
        <taxon>Micromonospora</taxon>
    </lineage>
</organism>